<evidence type="ECO:0000313" key="4">
    <source>
        <dbReference type="Proteomes" id="UP000241587"/>
    </source>
</evidence>
<accession>A0A2T4GIQ8</accession>
<evidence type="ECO:0000256" key="1">
    <source>
        <dbReference type="SAM" id="MobiDB-lite"/>
    </source>
</evidence>
<protein>
    <submittedName>
        <fullName evidence="3">Uncharacterized protein</fullName>
    </submittedName>
</protein>
<evidence type="ECO:0000313" key="2">
    <source>
        <dbReference type="EMBL" id="PTD02049.1"/>
    </source>
</evidence>
<dbReference type="Proteomes" id="UP000241587">
    <property type="component" value="Unassembled WGS sequence"/>
</dbReference>
<name>A0A2T4GIQ8_FUSCU</name>
<reference evidence="3 4" key="1">
    <citation type="submission" date="2018-02" db="EMBL/GenBank/DDBJ databases">
        <title>Fusarium culmorum secondary metabolites in fungal-bacterial-plant interactions.</title>
        <authorList>
            <person name="Schmidt R."/>
        </authorList>
    </citation>
    <scope>NUCLEOTIDE SEQUENCE [LARGE SCALE GENOMIC DNA]</scope>
    <source>
        <strain evidence="3 4">PV</strain>
    </source>
</reference>
<gene>
    <name evidence="3" type="ORF">FCULG_00012797</name>
    <name evidence="2" type="ORF">FCULG_00012949</name>
</gene>
<keyword evidence="4" id="KW-1185">Reference proteome</keyword>
<proteinExistence type="predicted"/>
<feature type="region of interest" description="Disordered" evidence="1">
    <location>
        <begin position="184"/>
        <end position="225"/>
    </location>
</feature>
<organism evidence="3 4">
    <name type="scientific">Fusarium culmorum</name>
    <dbReference type="NCBI Taxonomy" id="5516"/>
    <lineage>
        <taxon>Eukaryota</taxon>
        <taxon>Fungi</taxon>
        <taxon>Dikarya</taxon>
        <taxon>Ascomycota</taxon>
        <taxon>Pezizomycotina</taxon>
        <taxon>Sordariomycetes</taxon>
        <taxon>Hypocreomycetidae</taxon>
        <taxon>Hypocreales</taxon>
        <taxon>Nectriaceae</taxon>
        <taxon>Fusarium</taxon>
    </lineage>
</organism>
<dbReference type="EMBL" id="PVEM01000014">
    <property type="protein sequence ID" value="PTD03468.1"/>
    <property type="molecule type" value="Genomic_DNA"/>
</dbReference>
<sequence length="225" mass="24966">MSPPANTQFNLPEPTRSLPFNYSTLLNCFESYAKTRENEIIRLQSIVESHEGQARNFTAFCNGLQEQIRQLVLCRDKQQEQARQLAACRDKLQEELEHVVTCHHTQSRLVGAQQDLINALQSEVEQYAEGSHIRPRALQINPILLSQAPTYHSPHPTGSTTEAVSGVLLSASSDAFSANILLSMSESNPSDAPSTGEAQQPRDDSPNASCRRLSDKAETSTVDYR</sequence>
<evidence type="ECO:0000313" key="3">
    <source>
        <dbReference type="EMBL" id="PTD03468.1"/>
    </source>
</evidence>
<dbReference type="EMBL" id="PVEM01000027">
    <property type="protein sequence ID" value="PTD02049.1"/>
    <property type="molecule type" value="Genomic_DNA"/>
</dbReference>
<feature type="compositionally biased region" description="Basic and acidic residues" evidence="1">
    <location>
        <begin position="212"/>
        <end position="225"/>
    </location>
</feature>
<comment type="caution">
    <text evidence="3">The sequence shown here is derived from an EMBL/GenBank/DDBJ whole genome shotgun (WGS) entry which is preliminary data.</text>
</comment>
<dbReference type="AlphaFoldDB" id="A0A2T4GIQ8"/>
<feature type="compositionally biased region" description="Polar residues" evidence="1">
    <location>
        <begin position="184"/>
        <end position="198"/>
    </location>
</feature>